<dbReference type="SUPFAM" id="SSF49265">
    <property type="entry name" value="Fibronectin type III"/>
    <property type="match status" value="1"/>
</dbReference>
<dbReference type="Gene3D" id="2.160.20.10">
    <property type="entry name" value="Single-stranded right-handed beta-helix, Pectin lyase-like"/>
    <property type="match status" value="1"/>
</dbReference>
<sequence length="2388" mass="263023">MKRVNLIRGIIILLFFVFSYASNAQEVLSFPGAEGYGRFAHGARGHASPSVYFVTNLNDSGPGSFRDAVSQPGRFVIFKVSGIIELKDRIAIAANTTIAGHTAPGDGVVLYGRGVSFSGSSHTISRFLRIRAGVNKGAGKNEDASGISNGSNIMLDHMSFTWGLDEVFSINWDNKGLEPDNITIQNSVIGQGLHRHNHSAGGLIQTGGKISILKSLYHSNKTRNPKVKGVNEFVNNVVYNFGNANTTYSDHSISADAYILGGESAGESNVIILNNYFVGGPSTPKTKATPFSRGNGNFNLYQAGNYYDNNQNGSLDGELIEQNSTWYPGIEAVNFKTAADYSTYPTINPSLSAQDAYQYIIDNVGATLPKRDQVDGFLVTELESKGTQGFYAYRESDLPLANGGVGTFDGAPLPVDTDGDGIPDEWEVRLGLDKDDASDALKPSSDPAHTGYLNIEVYINLLAGETPTENFVRPVRQVAAAGESFEVEPAYSKVTLTWENAQESKVIIERSIDQENWLPLATLEANIVTYVDDKELLPNILYYYRFKSIVGEEESVYTQFSYRTPAIPTAPEAVKNPQPTHAASFVMLTDATLELKWIGSENTTSYEVFLGETADNLVKVSTEQVTQPSFTLSTLTNDKTYFWRVDAINDKGKTTGETWTFTTEKVFEPQLVGYWKFDETEGENATALIDHSTFANHGVLSHNIEEGPNLRIDGGISGRAIHLKDADRSTYAANIPHADHLFLSNSSFTLGFWMKGGAEDRPEAGASAYLFCKGSISKNAETGATGNRFNLEIKDAQFRFAIDNDALGKDEIYANSADFFTGEWVYVTVVRDVENKLLKFYKNAAEVKQGSITKALYGIGEESDLIIGNIGELEFLKQNSVNSAPYGGQMDEVKLFNYALTEEQIESEYTNLLGLTAPHTPSPAVGTTTERMDRATVSWEGGVNATKYKVYFGASAETLEVVEEVDGTVKTYNFEGLTGGTTYFWKVESVNGALVESSTVWSFIASNKGRELIAHYSFDDVSNIGKDLSTYANHALPVGFTAVPYLAEGKVGGAANFSVDGVAADNRLRASSQDHIVLSEESFSISLWMKGPANTYNPAANNAYLLHKGAFNKNDGGLGKWFGIQLNHNGNMVFSIDDDVNKTDASANIANNNLFNNEWNHVVAIRDYGNKTTALYINGVLATTTTGVKTLAIGDPNQPLHLGNSLENRSYRDLLDEVKIYNYVLNAEEIENIYATQVPVSKTSNGFPAHESEEIAHTDMVMTWEGDEEKYNVYLGTSLEEMSLLAEGLTEKSFAANELEGLTTYFWRVDAVRGGESIQGDVWQFTTENKITYEPFARKLIAHYSFDEENNIGKDYSRYANHAEVLDFPVDHNLYLEEGKNSGAANFATTERIATKRFQAPSQDHNVLSEESFSVSFWMKADVNTYAVTPANNVNNAYIFHKGTFSGPGFWYGMQLHQNGNIVFSIDDNVTKTDVALTVADQATHPVFTGEWKHVVAVRDFEGKTTAIYVDGVLGKMTSNVATGPIGDPNRPLEIGNSSENRSFRDHLDEFKMYNYALSPQDISRIFAEQVPVVKATNGLPAHQSQEVTHTDLELSWEGKEDAYNVYVGKSAESLELVGEGITDKKYVVASLTGLTKYFWRVDAIRDTEVATGDVWEFETMVKLSGKELIAYYSFDDENNLGKDYSKYGNDAAVMDFPVDHNPHLDEGKLDGAANFATKERIAAKRFQAPSQDHNVLSEESFSVSFWIKADANTYAATPANAVNNAYVFHKGTFSGPGYWYGMQLNQNGNIVFSIDDNVTKTDVALTPADQATYPVFTGDWKHVVAVRDFEGKTTAIYVDGMLAKMTSNVKTEAIGDPNRPLDIGNSAENKSFRDYLDEFKMYNYALSAQEIAQLYNENVPTLKAQAVFPLHESVGVDFADVTLEWAGEEDKYNVYVGESADALQLVAENSASRTFNVGELQGDNKAYYWRVDAVRDAELVTGDVWTFQTMPDNRDKPIITAATFEVREDALIDTEIGQLEGWVFTGAALENWRLDIFDDPNGNGIAPVRIDAVTGKVYVADVNDFNTELTSSFTFDVLVNNGEFVSDPTPITLKVIFVNEAPSFEIQENIDVCNVGEALQIPITNISAGKETSQESNLKLTVSTLQNFLFSVPADPKERKYPRIDTLENNDVVLRFQLVDDVQGLVPLDITIDDMGGTANGGISTSTKRVLLNINSIPEIQIVANPSERVLENKEVTLSVTPGLPNGYAYRWYKNNELIGEQPYVVVQAEQDAQYKVEATSSLGCTVDASYELDVISQNNDLKLEISNFLSPNNDGINDFWVIKNLDLYTQNEVSVFDSNGNIIFTKRNYANDWNGASVASRLATGVYYYKVVVDGEVFTGSISVVN</sequence>
<accession>A0ABR9TA71</accession>
<evidence type="ECO:0000256" key="2">
    <source>
        <dbReference type="ARBA" id="ARBA00022729"/>
    </source>
</evidence>
<gene>
    <name evidence="7" type="ORF">C4F40_16120</name>
</gene>
<evidence type="ECO:0000259" key="6">
    <source>
        <dbReference type="PROSITE" id="PS50853"/>
    </source>
</evidence>
<reference evidence="7 8" key="1">
    <citation type="submission" date="2018-02" db="EMBL/GenBank/DDBJ databases">
        <title>Sphingobacterium KA21.</title>
        <authorList>
            <person name="Vasarhelyi B.M."/>
            <person name="Deshmukh S."/>
            <person name="Balint B."/>
            <person name="Kukolya J."/>
        </authorList>
    </citation>
    <scope>NUCLEOTIDE SEQUENCE [LARGE SCALE GENOMIC DNA]</scope>
    <source>
        <strain evidence="7 8">Ka21</strain>
    </source>
</reference>
<feature type="domain" description="Fibronectin type-III" evidence="6">
    <location>
        <begin position="917"/>
        <end position="1009"/>
    </location>
</feature>
<feature type="domain" description="Fibronectin type-III" evidence="6">
    <location>
        <begin position="576"/>
        <end position="666"/>
    </location>
</feature>
<dbReference type="SUPFAM" id="SSF49899">
    <property type="entry name" value="Concanavalin A-like lectins/glucanases"/>
    <property type="match status" value="4"/>
</dbReference>
<dbReference type="PANTHER" id="PTHR42970:SF1">
    <property type="entry name" value="PECTATE LYASE C-RELATED"/>
    <property type="match status" value="1"/>
</dbReference>
<organism evidence="7 8">
    <name type="scientific">Sphingobacterium pedocola</name>
    <dbReference type="NCBI Taxonomy" id="2082722"/>
    <lineage>
        <taxon>Bacteria</taxon>
        <taxon>Pseudomonadati</taxon>
        <taxon>Bacteroidota</taxon>
        <taxon>Sphingobacteriia</taxon>
        <taxon>Sphingobacteriales</taxon>
        <taxon>Sphingobacteriaceae</taxon>
        <taxon>Sphingobacterium</taxon>
    </lineage>
</organism>
<dbReference type="InterPro" id="IPR013783">
    <property type="entry name" value="Ig-like_fold"/>
</dbReference>
<proteinExistence type="predicted"/>
<dbReference type="EMBL" id="PSKQ01000023">
    <property type="protein sequence ID" value="MBE8722253.1"/>
    <property type="molecule type" value="Genomic_DNA"/>
</dbReference>
<dbReference type="Pfam" id="PF13385">
    <property type="entry name" value="Laminin_G_3"/>
    <property type="match status" value="4"/>
</dbReference>
<keyword evidence="2 5" id="KW-0732">Signal</keyword>
<dbReference type="Gene3D" id="2.60.40.10">
    <property type="entry name" value="Immunoglobulins"/>
    <property type="match status" value="5"/>
</dbReference>
<keyword evidence="8" id="KW-1185">Reference proteome</keyword>
<dbReference type="Pfam" id="PF13585">
    <property type="entry name" value="CHU_C"/>
    <property type="match status" value="1"/>
</dbReference>
<keyword evidence="1" id="KW-0479">Metal-binding</keyword>
<dbReference type="InterPro" id="IPR052063">
    <property type="entry name" value="Polysaccharide_Lyase_1"/>
</dbReference>
<evidence type="ECO:0000313" key="8">
    <source>
        <dbReference type="Proteomes" id="UP000618319"/>
    </source>
</evidence>
<dbReference type="InterPro" id="IPR012334">
    <property type="entry name" value="Pectin_lyas_fold"/>
</dbReference>
<dbReference type="InterPro" id="IPR006558">
    <property type="entry name" value="LamG-like"/>
</dbReference>
<name>A0ABR9TA71_9SPHI</name>
<dbReference type="PROSITE" id="PS50853">
    <property type="entry name" value="FN3"/>
    <property type="match status" value="2"/>
</dbReference>
<feature type="chain" id="PRO_5046187350" description="Fibronectin type-III domain-containing protein" evidence="5">
    <location>
        <begin position="25"/>
        <end position="2388"/>
    </location>
</feature>
<dbReference type="Gene3D" id="2.60.120.200">
    <property type="match status" value="4"/>
</dbReference>
<evidence type="ECO:0000256" key="4">
    <source>
        <dbReference type="ARBA" id="ARBA00023180"/>
    </source>
</evidence>
<keyword evidence="3" id="KW-1015">Disulfide bond</keyword>
<dbReference type="PANTHER" id="PTHR42970">
    <property type="entry name" value="PECTATE LYASE C-RELATED"/>
    <property type="match status" value="1"/>
</dbReference>
<evidence type="ECO:0000256" key="5">
    <source>
        <dbReference type="SAM" id="SignalP"/>
    </source>
</evidence>
<feature type="signal peptide" evidence="5">
    <location>
        <begin position="1"/>
        <end position="24"/>
    </location>
</feature>
<evidence type="ECO:0000256" key="1">
    <source>
        <dbReference type="ARBA" id="ARBA00022723"/>
    </source>
</evidence>
<dbReference type="InterPro" id="IPR011050">
    <property type="entry name" value="Pectin_lyase_fold/virulence"/>
</dbReference>
<dbReference type="InterPro" id="IPR003961">
    <property type="entry name" value="FN3_dom"/>
</dbReference>
<comment type="caution">
    <text evidence="7">The sequence shown here is derived from an EMBL/GenBank/DDBJ whole genome shotgun (WGS) entry which is preliminary data.</text>
</comment>
<dbReference type="RefSeq" id="WP_196940167.1">
    <property type="nucleotide sequence ID" value="NZ_MU158690.1"/>
</dbReference>
<evidence type="ECO:0000313" key="7">
    <source>
        <dbReference type="EMBL" id="MBE8722253.1"/>
    </source>
</evidence>
<dbReference type="SMART" id="SM00560">
    <property type="entry name" value="LamGL"/>
    <property type="match status" value="3"/>
</dbReference>
<dbReference type="InterPro" id="IPR036116">
    <property type="entry name" value="FN3_sf"/>
</dbReference>
<dbReference type="NCBIfam" id="TIGR04131">
    <property type="entry name" value="Bac_Flav_CTERM"/>
    <property type="match status" value="1"/>
</dbReference>
<dbReference type="SMART" id="SM00060">
    <property type="entry name" value="FN3"/>
    <property type="match status" value="4"/>
</dbReference>
<dbReference type="SUPFAM" id="SSF51126">
    <property type="entry name" value="Pectin lyase-like"/>
    <property type="match status" value="1"/>
</dbReference>
<dbReference type="InterPro" id="IPR013320">
    <property type="entry name" value="ConA-like_dom_sf"/>
</dbReference>
<keyword evidence="4" id="KW-0325">Glycoprotein</keyword>
<dbReference type="InterPro" id="IPR026341">
    <property type="entry name" value="T9SS_type_B"/>
</dbReference>
<protein>
    <recommendedName>
        <fullName evidence="6">Fibronectin type-III domain-containing protein</fullName>
    </recommendedName>
</protein>
<dbReference type="Proteomes" id="UP000618319">
    <property type="component" value="Unassembled WGS sequence"/>
</dbReference>
<evidence type="ECO:0000256" key="3">
    <source>
        <dbReference type="ARBA" id="ARBA00023157"/>
    </source>
</evidence>
<dbReference type="CDD" id="cd00063">
    <property type="entry name" value="FN3"/>
    <property type="match status" value="1"/>
</dbReference>